<dbReference type="PANTHER" id="PTHR33164:SF99">
    <property type="entry name" value="MARR FAMILY REGULATORY PROTEIN"/>
    <property type="match status" value="1"/>
</dbReference>
<dbReference type="EMBL" id="LGCN01000219">
    <property type="protein sequence ID" value="KOT34185.1"/>
    <property type="molecule type" value="Genomic_DNA"/>
</dbReference>
<dbReference type="OrthoDB" id="5195026at2"/>
<accession>A0A0M9X6V6</accession>
<gene>
    <name evidence="2" type="ORF">ADK41_26545</name>
</gene>
<dbReference type="Proteomes" id="UP000037773">
    <property type="component" value="Unassembled WGS sequence"/>
</dbReference>
<dbReference type="RefSeq" id="WP_030830777.1">
    <property type="nucleotide sequence ID" value="NZ_LGCN01000219.1"/>
</dbReference>
<dbReference type="PANTHER" id="PTHR33164">
    <property type="entry name" value="TRANSCRIPTIONAL REGULATOR, MARR FAMILY"/>
    <property type="match status" value="1"/>
</dbReference>
<dbReference type="InterPro" id="IPR036390">
    <property type="entry name" value="WH_DNA-bd_sf"/>
</dbReference>
<dbReference type="PROSITE" id="PS50995">
    <property type="entry name" value="HTH_MARR_2"/>
    <property type="match status" value="1"/>
</dbReference>
<dbReference type="PATRIC" id="fig|36816.3.peg.5741"/>
<dbReference type="Pfam" id="PF12802">
    <property type="entry name" value="MarR_2"/>
    <property type="match status" value="1"/>
</dbReference>
<dbReference type="InterPro" id="IPR039422">
    <property type="entry name" value="MarR/SlyA-like"/>
</dbReference>
<dbReference type="InterPro" id="IPR036388">
    <property type="entry name" value="WH-like_DNA-bd_sf"/>
</dbReference>
<dbReference type="InterPro" id="IPR000835">
    <property type="entry name" value="HTH_MarR-typ"/>
</dbReference>
<organism evidence="2 3">
    <name type="scientific">Streptomyces caelestis</name>
    <dbReference type="NCBI Taxonomy" id="36816"/>
    <lineage>
        <taxon>Bacteria</taxon>
        <taxon>Bacillati</taxon>
        <taxon>Actinomycetota</taxon>
        <taxon>Actinomycetes</taxon>
        <taxon>Kitasatosporales</taxon>
        <taxon>Streptomycetaceae</taxon>
        <taxon>Streptomyces</taxon>
    </lineage>
</organism>
<protein>
    <recommendedName>
        <fullName evidence="1">HTH marR-type domain-containing protein</fullName>
    </recommendedName>
</protein>
<dbReference type="GO" id="GO:0006950">
    <property type="term" value="P:response to stress"/>
    <property type="evidence" value="ECO:0007669"/>
    <property type="project" value="TreeGrafter"/>
</dbReference>
<dbReference type="Gene3D" id="1.10.10.10">
    <property type="entry name" value="Winged helix-like DNA-binding domain superfamily/Winged helix DNA-binding domain"/>
    <property type="match status" value="1"/>
</dbReference>
<comment type="caution">
    <text evidence="2">The sequence shown here is derived from an EMBL/GenBank/DDBJ whole genome shotgun (WGS) entry which is preliminary data.</text>
</comment>
<name>A0A0M9X6V6_9ACTN</name>
<dbReference type="PRINTS" id="PR00598">
    <property type="entry name" value="HTHMARR"/>
</dbReference>
<reference evidence="2 3" key="1">
    <citation type="submission" date="2015-07" db="EMBL/GenBank/DDBJ databases">
        <authorList>
            <person name="Noorani M."/>
        </authorList>
    </citation>
    <scope>NUCLEOTIDE SEQUENCE [LARGE SCALE GENOMIC DNA]</scope>
    <source>
        <strain evidence="2 3">NRRL B-24567</strain>
    </source>
</reference>
<keyword evidence="3" id="KW-1185">Reference proteome</keyword>
<dbReference type="AlphaFoldDB" id="A0A0M9X6V6"/>
<dbReference type="SMART" id="SM00347">
    <property type="entry name" value="HTH_MARR"/>
    <property type="match status" value="1"/>
</dbReference>
<evidence type="ECO:0000313" key="2">
    <source>
        <dbReference type="EMBL" id="KOT34185.1"/>
    </source>
</evidence>
<evidence type="ECO:0000313" key="3">
    <source>
        <dbReference type="Proteomes" id="UP000037773"/>
    </source>
</evidence>
<feature type="domain" description="HTH marR-type" evidence="1">
    <location>
        <begin position="8"/>
        <end position="144"/>
    </location>
</feature>
<dbReference type="GO" id="GO:0003700">
    <property type="term" value="F:DNA-binding transcription factor activity"/>
    <property type="evidence" value="ECO:0007669"/>
    <property type="project" value="InterPro"/>
</dbReference>
<evidence type="ECO:0000259" key="1">
    <source>
        <dbReference type="PROSITE" id="PS50995"/>
    </source>
</evidence>
<proteinExistence type="predicted"/>
<dbReference type="SUPFAM" id="SSF46785">
    <property type="entry name" value="Winged helix' DNA-binding domain"/>
    <property type="match status" value="1"/>
</dbReference>
<sequence length="147" mass="16172">MRARKEDSIELWSQLSVLVAEVGTALDRRLSEDYELGLTDFLALRALANGDPSGTRMNELAQLLGLNQSSATRAVQRLESRSLAEKGAHATDRRGVVVRITDAGRDLAAEIGGLFRREVGMAFEVASMDNRTSSVVARLRYAPRLDR</sequence>